<gene>
    <name evidence="3" type="ORF">GEV02_10590</name>
</gene>
<name>A0A6A7N0P6_9BURK</name>
<keyword evidence="2" id="KW-0732">Signal</keyword>
<reference evidence="3 4" key="1">
    <citation type="submission" date="2019-10" db="EMBL/GenBank/DDBJ databases">
        <title>Two novel species isolated from a subtropical stream in China.</title>
        <authorList>
            <person name="Lu H."/>
        </authorList>
    </citation>
    <scope>NUCLEOTIDE SEQUENCE [LARGE SCALE GENOMIC DNA]</scope>
    <source>
        <strain evidence="3 4">FT29W</strain>
    </source>
</reference>
<dbReference type="EMBL" id="WHUG01000003">
    <property type="protein sequence ID" value="MQA38599.1"/>
    <property type="molecule type" value="Genomic_DNA"/>
</dbReference>
<feature type="region of interest" description="Disordered" evidence="1">
    <location>
        <begin position="74"/>
        <end position="95"/>
    </location>
</feature>
<sequence>MRYLLSLPMACTLAACALTTPSITPTTPQWDRNFGAAARATLALQVMHADAGRNGDPVAGMDGRAAHAAYERYQKAGSDPAPQPSAFTIGVSGAK</sequence>
<evidence type="ECO:0000313" key="3">
    <source>
        <dbReference type="EMBL" id="MQA38599.1"/>
    </source>
</evidence>
<organism evidence="3 4">
    <name type="scientific">Rugamonas aquatica</name>
    <dbReference type="NCBI Taxonomy" id="2743357"/>
    <lineage>
        <taxon>Bacteria</taxon>
        <taxon>Pseudomonadati</taxon>
        <taxon>Pseudomonadota</taxon>
        <taxon>Betaproteobacteria</taxon>
        <taxon>Burkholderiales</taxon>
        <taxon>Oxalobacteraceae</taxon>
        <taxon>Telluria group</taxon>
        <taxon>Rugamonas</taxon>
    </lineage>
</organism>
<dbReference type="Proteomes" id="UP000440498">
    <property type="component" value="Unassembled WGS sequence"/>
</dbReference>
<comment type="caution">
    <text evidence="3">The sequence shown here is derived from an EMBL/GenBank/DDBJ whole genome shotgun (WGS) entry which is preliminary data.</text>
</comment>
<evidence type="ECO:0000256" key="1">
    <source>
        <dbReference type="SAM" id="MobiDB-lite"/>
    </source>
</evidence>
<proteinExistence type="predicted"/>
<accession>A0A6A7N0P6</accession>
<feature type="signal peptide" evidence="2">
    <location>
        <begin position="1"/>
        <end position="17"/>
    </location>
</feature>
<dbReference type="PROSITE" id="PS51257">
    <property type="entry name" value="PROKAR_LIPOPROTEIN"/>
    <property type="match status" value="1"/>
</dbReference>
<dbReference type="RefSeq" id="WP_152837942.1">
    <property type="nucleotide sequence ID" value="NZ_WHUG01000003.1"/>
</dbReference>
<dbReference type="AlphaFoldDB" id="A0A6A7N0P6"/>
<evidence type="ECO:0008006" key="5">
    <source>
        <dbReference type="Google" id="ProtNLM"/>
    </source>
</evidence>
<protein>
    <recommendedName>
        <fullName evidence="5">Pilus assembly protein</fullName>
    </recommendedName>
</protein>
<feature type="chain" id="PRO_5025622384" description="Pilus assembly protein" evidence="2">
    <location>
        <begin position="18"/>
        <end position="95"/>
    </location>
</feature>
<keyword evidence="4" id="KW-1185">Reference proteome</keyword>
<evidence type="ECO:0000256" key="2">
    <source>
        <dbReference type="SAM" id="SignalP"/>
    </source>
</evidence>
<evidence type="ECO:0000313" key="4">
    <source>
        <dbReference type="Proteomes" id="UP000440498"/>
    </source>
</evidence>